<gene>
    <name evidence="1" type="ORF">EJB19_14850</name>
</gene>
<organism evidence="1">
    <name type="scientific">Flavobacterium columnare</name>
    <dbReference type="NCBI Taxonomy" id="996"/>
    <lineage>
        <taxon>Bacteria</taxon>
        <taxon>Pseudomonadati</taxon>
        <taxon>Bacteroidota</taxon>
        <taxon>Flavobacteriia</taxon>
        <taxon>Flavobacteriales</taxon>
        <taxon>Flavobacteriaceae</taxon>
        <taxon>Flavobacterium</taxon>
    </lineage>
</organism>
<name>A0AA94JNG6_9FLAO</name>
<dbReference type="RefSeq" id="WP_127822481.1">
    <property type="nucleotide sequence ID" value="NZ_RWGX02000013.1"/>
</dbReference>
<protein>
    <submittedName>
        <fullName evidence="1">Uncharacterized protein</fullName>
    </submittedName>
</protein>
<accession>A0AA94JNG6</accession>
<comment type="caution">
    <text evidence="1">The sequence shown here is derived from an EMBL/GenBank/DDBJ whole genome shotgun (WGS) entry which is preliminary data.</text>
</comment>
<dbReference type="AlphaFoldDB" id="A0AA94JNG6"/>
<reference evidence="1" key="1">
    <citation type="submission" date="2018-12" db="EMBL/GenBank/DDBJ databases">
        <title>Draft genome sequence of Flaovobacterium columnare BGFS27 isolated from channel catfish in Alabama.</title>
        <authorList>
            <person name="Cai W."/>
            <person name="Arias C."/>
        </authorList>
    </citation>
    <scope>NUCLEOTIDE SEQUENCE [LARGE SCALE GENOMIC DNA]</scope>
    <source>
        <strain evidence="1">BGFS27</strain>
    </source>
</reference>
<sequence length="178" mass="20376">MNEYGTKLKWANETNAEMFAKIEKQIEEGQKAEKLMNDRGAIFSQMNQKQQQLLTAGLEAEVAKEFSKYDNLLSVTNPVYKGKIKAGEFDGLLSKYLVEVKYSVSGTTKTGEFLDQFKKYINPLDQNFINVQKKPVVLFIKQFTKGGSIDQSVLRTLQKSKEIKVIIITDFKQIKNLY</sequence>
<evidence type="ECO:0000313" key="1">
    <source>
        <dbReference type="EMBL" id="RVU86828.1"/>
    </source>
</evidence>
<dbReference type="EMBL" id="RWGX01000006">
    <property type="protein sequence ID" value="RVU86828.1"/>
    <property type="molecule type" value="Genomic_DNA"/>
</dbReference>
<proteinExistence type="predicted"/>